<accession>A0AAF0ESL8</accession>
<keyword evidence="3" id="KW-1185">Reference proteome</keyword>
<dbReference type="Proteomes" id="UP001219933">
    <property type="component" value="Chromosome 4"/>
</dbReference>
<dbReference type="AlphaFoldDB" id="A0AAF0ESL8"/>
<sequence length="314" mass="33886">MYRPPETLTAARSSSPPRRARHSEERSRSVRRSEDPSHTAPSSLPAQTEREPPTFTRHGERLAAPTRRRSTLDTPEPAGESSESDDSSDDEVNVVTHTPVPLREEIHLPVPESDKEPSSEVSDDEDFHVTMLDDSELELAPSDEARSSAEPQSSLPPLSVYALSPESASLPTTPAGESRDEVFSHALPQPSPPAREGGHAGELTLSLPYRDNELVSQNNTPAIPPQGTLPSDLFGSTAAVQSSLPCTEVEVPVPDMTYDVCVEVTSAPSHIASALFRMKHAGDGDDLEGFGQTTMMGLKELDHAWGMQSDSVPI</sequence>
<reference evidence="2" key="1">
    <citation type="submission" date="2023-03" db="EMBL/GenBank/DDBJ databases">
        <title>Mating type loci evolution in Malassezia.</title>
        <authorList>
            <person name="Coelho M.A."/>
        </authorList>
    </citation>
    <scope>NUCLEOTIDE SEQUENCE</scope>
    <source>
        <strain evidence="2">CBS 11721</strain>
    </source>
</reference>
<feature type="region of interest" description="Disordered" evidence="1">
    <location>
        <begin position="1"/>
        <end position="201"/>
    </location>
</feature>
<feature type="compositionally biased region" description="Acidic residues" evidence="1">
    <location>
        <begin position="82"/>
        <end position="92"/>
    </location>
</feature>
<dbReference type="EMBL" id="CP119880">
    <property type="protein sequence ID" value="WFD36036.1"/>
    <property type="molecule type" value="Genomic_DNA"/>
</dbReference>
<proteinExistence type="predicted"/>
<evidence type="ECO:0000313" key="3">
    <source>
        <dbReference type="Proteomes" id="UP001219933"/>
    </source>
</evidence>
<protein>
    <submittedName>
        <fullName evidence="2">Uncharacterized protein</fullName>
    </submittedName>
</protein>
<feature type="compositionally biased region" description="Basic and acidic residues" evidence="1">
    <location>
        <begin position="102"/>
        <end position="118"/>
    </location>
</feature>
<feature type="compositionally biased region" description="Basic and acidic residues" evidence="1">
    <location>
        <begin position="48"/>
        <end position="61"/>
    </location>
</feature>
<evidence type="ECO:0000313" key="2">
    <source>
        <dbReference type="EMBL" id="WFD36036.1"/>
    </source>
</evidence>
<feature type="compositionally biased region" description="Basic and acidic residues" evidence="1">
    <location>
        <begin position="22"/>
        <end position="37"/>
    </location>
</feature>
<evidence type="ECO:0000256" key="1">
    <source>
        <dbReference type="SAM" id="MobiDB-lite"/>
    </source>
</evidence>
<gene>
    <name evidence="2" type="ORF">MCUN1_002907</name>
</gene>
<organism evidence="2 3">
    <name type="scientific">Malassezia cuniculi</name>
    <dbReference type="NCBI Taxonomy" id="948313"/>
    <lineage>
        <taxon>Eukaryota</taxon>
        <taxon>Fungi</taxon>
        <taxon>Dikarya</taxon>
        <taxon>Basidiomycota</taxon>
        <taxon>Ustilaginomycotina</taxon>
        <taxon>Malasseziomycetes</taxon>
        <taxon>Malasseziales</taxon>
        <taxon>Malasseziaceae</taxon>
        <taxon>Malassezia</taxon>
    </lineage>
</organism>
<name>A0AAF0ESL8_9BASI</name>